<organism evidence="2 3">
    <name type="scientific">Erythranthe guttata</name>
    <name type="common">Yellow monkey flower</name>
    <name type="synonym">Mimulus guttatus</name>
    <dbReference type="NCBI Taxonomy" id="4155"/>
    <lineage>
        <taxon>Eukaryota</taxon>
        <taxon>Viridiplantae</taxon>
        <taxon>Streptophyta</taxon>
        <taxon>Embryophyta</taxon>
        <taxon>Tracheophyta</taxon>
        <taxon>Spermatophyta</taxon>
        <taxon>Magnoliopsida</taxon>
        <taxon>eudicotyledons</taxon>
        <taxon>Gunneridae</taxon>
        <taxon>Pentapetalae</taxon>
        <taxon>asterids</taxon>
        <taxon>lamiids</taxon>
        <taxon>Lamiales</taxon>
        <taxon>Phrymaceae</taxon>
        <taxon>Erythranthe</taxon>
    </lineage>
</organism>
<dbReference type="eggNOG" id="ENOG502RYUD">
    <property type="taxonomic scope" value="Eukaryota"/>
</dbReference>
<dbReference type="InterPro" id="IPR039292">
    <property type="entry name" value="SICKLE"/>
</dbReference>
<sequence>MAIIGPLYEGMLPPPPVYQNTHVNAPGQRILPVPEPYFNQGSPPHFNQGPPPHFNQGPPPHFNQGPHFNQSPRPNFYQSPQPHSNQSPRPHFNQSPRPNFNQNHVNYATPPNFPRGGNNFTSPSFRQGDSSHTNYGRGRGEYNSNSHNNSGRGGRGRSQGNRGAGSHNSVSADQRPDLYYRKEMVEDPWKMLTPVIWKGVDALGSDQSWLPKSIAVKRAKVSPEAAKTSISQQSLAEYLAASFNDSTDEAVDEQPD</sequence>
<evidence type="ECO:0000256" key="1">
    <source>
        <dbReference type="SAM" id="MobiDB-lite"/>
    </source>
</evidence>
<reference evidence="2 3" key="1">
    <citation type="journal article" date="2013" name="Proc. Natl. Acad. Sci. U.S.A.">
        <title>Fine-scale variation in meiotic recombination in Mimulus inferred from population shotgun sequencing.</title>
        <authorList>
            <person name="Hellsten U."/>
            <person name="Wright K.M."/>
            <person name="Jenkins J."/>
            <person name="Shu S."/>
            <person name="Yuan Y."/>
            <person name="Wessler S.R."/>
            <person name="Schmutz J."/>
            <person name="Willis J.H."/>
            <person name="Rokhsar D.S."/>
        </authorList>
    </citation>
    <scope>NUCLEOTIDE SEQUENCE [LARGE SCALE GENOMIC DNA]</scope>
    <source>
        <strain evidence="3">cv. DUN x IM62</strain>
    </source>
</reference>
<dbReference type="PANTHER" id="PTHR36054">
    <property type="entry name" value="PROTEIN SICKLE"/>
    <property type="match status" value="1"/>
</dbReference>
<dbReference type="GO" id="GO:0035196">
    <property type="term" value="P:miRNA processing"/>
    <property type="evidence" value="ECO:0007669"/>
    <property type="project" value="InterPro"/>
</dbReference>
<protein>
    <submittedName>
        <fullName evidence="2">Uncharacterized protein</fullName>
    </submittedName>
</protein>
<dbReference type="EMBL" id="KI630200">
    <property type="protein sequence ID" value="EYU45132.1"/>
    <property type="molecule type" value="Genomic_DNA"/>
</dbReference>
<proteinExistence type="predicted"/>
<evidence type="ECO:0000313" key="2">
    <source>
        <dbReference type="EMBL" id="EYU45132.1"/>
    </source>
</evidence>
<keyword evidence="3" id="KW-1185">Reference proteome</keyword>
<evidence type="ECO:0000313" key="3">
    <source>
        <dbReference type="Proteomes" id="UP000030748"/>
    </source>
</evidence>
<feature type="compositionally biased region" description="Polar residues" evidence="1">
    <location>
        <begin position="66"/>
        <end position="106"/>
    </location>
</feature>
<name>A0A022RX99_ERYGU</name>
<feature type="region of interest" description="Disordered" evidence="1">
    <location>
        <begin position="28"/>
        <end position="175"/>
    </location>
</feature>
<dbReference type="STRING" id="4155.A0A022RX99"/>
<feature type="compositionally biased region" description="Pro residues" evidence="1">
    <location>
        <begin position="49"/>
        <end position="61"/>
    </location>
</feature>
<feature type="non-terminal residue" evidence="2">
    <location>
        <position position="256"/>
    </location>
</feature>
<feature type="compositionally biased region" description="Polar residues" evidence="1">
    <location>
        <begin position="118"/>
        <end position="134"/>
    </location>
</feature>
<accession>A0A022RX99</accession>
<dbReference type="GO" id="GO:0000398">
    <property type="term" value="P:mRNA splicing, via spliceosome"/>
    <property type="evidence" value="ECO:0007669"/>
    <property type="project" value="InterPro"/>
</dbReference>
<dbReference type="AlphaFoldDB" id="A0A022RX99"/>
<dbReference type="PANTHER" id="PTHR36054:SF2">
    <property type="entry name" value="PROTEIN SICKLE"/>
    <property type="match status" value="1"/>
</dbReference>
<gene>
    <name evidence="2" type="ORF">MIMGU_mgv1a022534mg</name>
</gene>
<dbReference type="Proteomes" id="UP000030748">
    <property type="component" value="Unassembled WGS sequence"/>
</dbReference>